<accession>A0A6M2D2Z8</accession>
<feature type="region of interest" description="Disordered" evidence="1">
    <location>
        <begin position="129"/>
        <end position="166"/>
    </location>
</feature>
<dbReference type="AlphaFoldDB" id="A0A6M2D2Z8"/>
<evidence type="ECO:0000313" key="3">
    <source>
        <dbReference type="EMBL" id="NOV39718.1"/>
    </source>
</evidence>
<name>A0A6M2D2Z8_RHIMP</name>
<feature type="compositionally biased region" description="Basic residues" evidence="1">
    <location>
        <begin position="130"/>
        <end position="145"/>
    </location>
</feature>
<dbReference type="VEuPathDB" id="VectorBase:LOC119174252"/>
<protein>
    <recommendedName>
        <fullName evidence="2">Borealin C-terminal domain-containing protein</fullName>
    </recommendedName>
</protein>
<dbReference type="OMA" id="RMVITPK"/>
<evidence type="ECO:0000256" key="1">
    <source>
        <dbReference type="SAM" id="MobiDB-lite"/>
    </source>
</evidence>
<feature type="domain" description="Borealin C-terminal" evidence="2">
    <location>
        <begin position="161"/>
        <end position="238"/>
    </location>
</feature>
<dbReference type="Pfam" id="PF10512">
    <property type="entry name" value="Borealin"/>
    <property type="match status" value="1"/>
</dbReference>
<dbReference type="KEGG" id="rmp:119174252"/>
<reference evidence="3" key="1">
    <citation type="submission" date="2019-09" db="EMBL/GenBank/DDBJ databases">
        <title>Organ-specific transcriptomic study of the physiology of the cattle tick, Rhipicephalus microplus.</title>
        <authorList>
            <person name="Tirloni L."/>
            <person name="Braz G."/>
            <person name="Gandara A.C.P."/>
            <person name="Sabadin G.A."/>
            <person name="da Silva R.M."/>
            <person name="Guizzo M.G."/>
            <person name="Machado J.A."/>
            <person name="Costa E.P."/>
            <person name="Gomes H.F."/>
            <person name="Moraes J."/>
            <person name="Mota M.B.S."/>
            <person name="Mesquita R.D."/>
            <person name="Alvarenga P.H."/>
            <person name="Alves F."/>
            <person name="Seixas A."/>
            <person name="da Fonseca R.N."/>
            <person name="Fogaca A."/>
            <person name="Logullo C."/>
            <person name="Tanaka A."/>
            <person name="Daffre S."/>
            <person name="Termignoni C."/>
            <person name="Vaz I.S.Jr."/>
            <person name="Oliveira P.L."/>
            <person name="Ribeiro J.M."/>
        </authorList>
    </citation>
    <scope>NUCLEOTIDE SEQUENCE</scope>
    <source>
        <strain evidence="3">Porto Alegre</strain>
    </source>
</reference>
<sequence length="254" mass="28139">MPRTKKPRPRQSSLLHGKALSPDQIKYLECMVRELECTLESSRLAMQEKTDRICRNVDLWYDRIIRTVPEEILKRPFREVWDTAVPITNMSATSSVSVASTSLPDGEVPLDPKPSTATTVRQRAILASAKAKKTASQRRSAISKKKASDEALGVPKSTKRARKASVRTPVLHTRTTTGVPIVTPKFDIRKRPASARPVRRGETLLSLSGSPVEAKTSGVPIHVHVNNGQVVKVTTRDKSLNELCKAIKTLCEKM</sequence>
<evidence type="ECO:0000259" key="2">
    <source>
        <dbReference type="Pfam" id="PF10512"/>
    </source>
</evidence>
<dbReference type="RefSeq" id="XP_037280983.1">
    <property type="nucleotide sequence ID" value="XM_037425086.1"/>
</dbReference>
<organism evidence="3">
    <name type="scientific">Rhipicephalus microplus</name>
    <name type="common">Cattle tick</name>
    <name type="synonym">Boophilus microplus</name>
    <dbReference type="NCBI Taxonomy" id="6941"/>
    <lineage>
        <taxon>Eukaryota</taxon>
        <taxon>Metazoa</taxon>
        <taxon>Ecdysozoa</taxon>
        <taxon>Arthropoda</taxon>
        <taxon>Chelicerata</taxon>
        <taxon>Arachnida</taxon>
        <taxon>Acari</taxon>
        <taxon>Parasitiformes</taxon>
        <taxon>Ixodida</taxon>
        <taxon>Ixodoidea</taxon>
        <taxon>Ixodidae</taxon>
        <taxon>Rhipicephalinae</taxon>
        <taxon>Rhipicephalus</taxon>
        <taxon>Boophilus</taxon>
    </lineage>
</organism>
<dbReference type="OrthoDB" id="6494005at2759"/>
<proteinExistence type="predicted"/>
<dbReference type="EMBL" id="GHWJ01006981">
    <property type="protein sequence ID" value="NOV39718.1"/>
    <property type="molecule type" value="Transcribed_RNA"/>
</dbReference>
<dbReference type="InterPro" id="IPR046466">
    <property type="entry name" value="Borealin_C"/>
</dbReference>
<feature type="region of interest" description="Disordered" evidence="1">
    <location>
        <begin position="100"/>
        <end position="119"/>
    </location>
</feature>